<protein>
    <submittedName>
        <fullName evidence="2">Uncharacterized protein</fullName>
    </submittedName>
</protein>
<dbReference type="AlphaFoldDB" id="A0ABD5PWV0"/>
<keyword evidence="1" id="KW-0812">Transmembrane</keyword>
<dbReference type="GeneID" id="73046121"/>
<dbReference type="EMBL" id="JBHSHT010000001">
    <property type="protein sequence ID" value="MFC4822837.1"/>
    <property type="molecule type" value="Genomic_DNA"/>
</dbReference>
<evidence type="ECO:0000313" key="2">
    <source>
        <dbReference type="EMBL" id="MFC4822837.1"/>
    </source>
</evidence>
<evidence type="ECO:0000313" key="3">
    <source>
        <dbReference type="Proteomes" id="UP001595945"/>
    </source>
</evidence>
<proteinExistence type="predicted"/>
<dbReference type="RefSeq" id="WP_254267651.1">
    <property type="nucleotide sequence ID" value="NZ_CP100400.1"/>
</dbReference>
<feature type="transmembrane region" description="Helical" evidence="1">
    <location>
        <begin position="38"/>
        <end position="63"/>
    </location>
</feature>
<dbReference type="Proteomes" id="UP001595945">
    <property type="component" value="Unassembled WGS sequence"/>
</dbReference>
<name>A0ABD5PWV0_9EURY</name>
<evidence type="ECO:0000256" key="1">
    <source>
        <dbReference type="SAM" id="Phobius"/>
    </source>
</evidence>
<comment type="caution">
    <text evidence="2">The sequence shown here is derived from an EMBL/GenBank/DDBJ whole genome shotgun (WGS) entry which is preliminary data.</text>
</comment>
<keyword evidence="1" id="KW-0472">Membrane</keyword>
<feature type="transmembrane region" description="Helical" evidence="1">
    <location>
        <begin position="75"/>
        <end position="94"/>
    </location>
</feature>
<keyword evidence="3" id="KW-1185">Reference proteome</keyword>
<sequence length="106" mass="11226">MALSVPVELFVLGVAAATVGLVVLAYREFRADYRTGEYHFTWGVGVVTLFLLGFAPGLVGLGLYATVERNYPMHWLFASVVGALVVIGVVGYGVDTATVTSFVGVP</sequence>
<keyword evidence="1" id="KW-1133">Transmembrane helix</keyword>
<organism evidence="2 3">
    <name type="scientific">Halorussus aquaticus</name>
    <dbReference type="NCBI Taxonomy" id="2953748"/>
    <lineage>
        <taxon>Archaea</taxon>
        <taxon>Methanobacteriati</taxon>
        <taxon>Methanobacteriota</taxon>
        <taxon>Stenosarchaea group</taxon>
        <taxon>Halobacteria</taxon>
        <taxon>Halobacteriales</taxon>
        <taxon>Haladaptataceae</taxon>
        <taxon>Halorussus</taxon>
    </lineage>
</organism>
<feature type="transmembrane region" description="Helical" evidence="1">
    <location>
        <begin position="7"/>
        <end position="26"/>
    </location>
</feature>
<reference evidence="2 3" key="1">
    <citation type="journal article" date="2019" name="Int. J. Syst. Evol. Microbiol.">
        <title>The Global Catalogue of Microorganisms (GCM) 10K type strain sequencing project: providing services to taxonomists for standard genome sequencing and annotation.</title>
        <authorList>
            <consortium name="The Broad Institute Genomics Platform"/>
            <consortium name="The Broad Institute Genome Sequencing Center for Infectious Disease"/>
            <person name="Wu L."/>
            <person name="Ma J."/>
        </authorList>
    </citation>
    <scope>NUCLEOTIDE SEQUENCE [LARGE SCALE GENOMIC DNA]</scope>
    <source>
        <strain evidence="2 3">XZYJ18</strain>
    </source>
</reference>
<accession>A0ABD5PWV0</accession>
<gene>
    <name evidence="2" type="ORF">ACFO9K_01040</name>
</gene>